<organism evidence="3 4">
    <name type="scientific">Cnephaeus nilssonii</name>
    <name type="common">Northern bat</name>
    <name type="synonym">Eptesicus nilssonii</name>
    <dbReference type="NCBI Taxonomy" id="3371016"/>
    <lineage>
        <taxon>Eukaryota</taxon>
        <taxon>Metazoa</taxon>
        <taxon>Chordata</taxon>
        <taxon>Craniata</taxon>
        <taxon>Vertebrata</taxon>
        <taxon>Euteleostomi</taxon>
        <taxon>Mammalia</taxon>
        <taxon>Eutheria</taxon>
        <taxon>Laurasiatheria</taxon>
        <taxon>Chiroptera</taxon>
        <taxon>Yangochiroptera</taxon>
        <taxon>Vespertilionidae</taxon>
        <taxon>Cnephaeus</taxon>
    </lineage>
</organism>
<comment type="caution">
    <text evidence="3">The sequence shown here is derived from an EMBL/GenBank/DDBJ whole genome shotgun (WGS) entry which is preliminary data.</text>
</comment>
<protein>
    <recommendedName>
        <fullName evidence="5">Bone marrow stromal antigen 2</fullName>
    </recommendedName>
</protein>
<dbReference type="EMBL" id="JAULJE010000005">
    <property type="protein sequence ID" value="KAK1342529.1"/>
    <property type="molecule type" value="Genomic_DNA"/>
</dbReference>
<evidence type="ECO:0000256" key="2">
    <source>
        <dbReference type="SAM" id="Phobius"/>
    </source>
</evidence>
<dbReference type="GO" id="GO:0005794">
    <property type="term" value="C:Golgi apparatus"/>
    <property type="evidence" value="ECO:0007669"/>
    <property type="project" value="TreeGrafter"/>
</dbReference>
<sequence>MAPTSCRYFPLPMDEFPKKLGGCKLPGRVGIVGILLGLLVGLFVTVNILAVKANSPACKDGLRAEQECRKITHLLEQELTQAQDVLRVTEAQAAICNQTVETLRISLEEEKAGGHKQQELVQKLQEEIKTLNQELQEKSAELQKKSGELEKKSAELQKKSWELEKKSAELQKKSAELQKKSWELEQLRQENEALVSAKCPTNSGISLHLSVAPVLLTLSLQALLA</sequence>
<keyword evidence="2" id="KW-0472">Membrane</keyword>
<evidence type="ECO:0000313" key="3">
    <source>
        <dbReference type="EMBL" id="KAK1342529.1"/>
    </source>
</evidence>
<dbReference type="GO" id="GO:0045087">
    <property type="term" value="P:innate immune response"/>
    <property type="evidence" value="ECO:0007669"/>
    <property type="project" value="TreeGrafter"/>
</dbReference>
<dbReference type="AlphaFoldDB" id="A0AA40I3Y0"/>
<dbReference type="Pfam" id="PF16716">
    <property type="entry name" value="BST2"/>
    <property type="match status" value="1"/>
</dbReference>
<dbReference type="InterPro" id="IPR024886">
    <property type="entry name" value="BST2"/>
</dbReference>
<gene>
    <name evidence="3" type="ORF">QTO34_015294</name>
</gene>
<keyword evidence="1" id="KW-0175">Coiled coil</keyword>
<keyword evidence="4" id="KW-1185">Reference proteome</keyword>
<evidence type="ECO:0000256" key="1">
    <source>
        <dbReference type="SAM" id="Coils"/>
    </source>
</evidence>
<dbReference type="GO" id="GO:0051607">
    <property type="term" value="P:defense response to virus"/>
    <property type="evidence" value="ECO:0007669"/>
    <property type="project" value="InterPro"/>
</dbReference>
<keyword evidence="2" id="KW-0812">Transmembrane</keyword>
<feature type="transmembrane region" description="Helical" evidence="2">
    <location>
        <begin position="29"/>
        <end position="50"/>
    </location>
</feature>
<reference evidence="3" key="1">
    <citation type="submission" date="2023-06" db="EMBL/GenBank/DDBJ databases">
        <title>Reference genome for the Northern bat (Eptesicus nilssonii), a most northern bat species.</title>
        <authorList>
            <person name="Laine V.N."/>
            <person name="Pulliainen A.T."/>
            <person name="Lilley T.M."/>
        </authorList>
    </citation>
    <scope>NUCLEOTIDE SEQUENCE</scope>
    <source>
        <strain evidence="3">BLF_Eptnil</strain>
        <tissue evidence="3">Kidney</tissue>
    </source>
</reference>
<accession>A0AA40I3Y0</accession>
<name>A0AA40I3Y0_CNENI</name>
<dbReference type="GO" id="GO:0009986">
    <property type="term" value="C:cell surface"/>
    <property type="evidence" value="ECO:0007669"/>
    <property type="project" value="TreeGrafter"/>
</dbReference>
<dbReference type="Proteomes" id="UP001177744">
    <property type="component" value="Unassembled WGS sequence"/>
</dbReference>
<dbReference type="PANTHER" id="PTHR15190:SF1">
    <property type="entry name" value="BONE MARROW STROMAL ANTIGEN 2"/>
    <property type="match status" value="1"/>
</dbReference>
<keyword evidence="2" id="KW-1133">Transmembrane helix</keyword>
<evidence type="ECO:0008006" key="5">
    <source>
        <dbReference type="Google" id="ProtNLM"/>
    </source>
</evidence>
<evidence type="ECO:0000313" key="4">
    <source>
        <dbReference type="Proteomes" id="UP001177744"/>
    </source>
</evidence>
<proteinExistence type="predicted"/>
<dbReference type="PANTHER" id="PTHR15190">
    <property type="entry name" value="BONE MARROW STROMAL ANTIGEN 2"/>
    <property type="match status" value="1"/>
</dbReference>
<feature type="coiled-coil region" evidence="1">
    <location>
        <begin position="114"/>
        <end position="197"/>
    </location>
</feature>
<dbReference type="GO" id="GO:0008191">
    <property type="term" value="F:metalloendopeptidase inhibitor activity"/>
    <property type="evidence" value="ECO:0007669"/>
    <property type="project" value="TreeGrafter"/>
</dbReference>
<dbReference type="Gene3D" id="1.20.5.1700">
    <property type="match status" value="1"/>
</dbReference>